<name>A0A2S4UEN3_9BASI</name>
<dbReference type="VEuPathDB" id="FungiDB:PSTT_16155"/>
<reference evidence="2" key="1">
    <citation type="submission" date="2017-12" db="EMBL/GenBank/DDBJ databases">
        <title>Gene loss provides genomic basis for host adaptation in cereal stripe rust fungi.</title>
        <authorList>
            <person name="Xia C."/>
        </authorList>
    </citation>
    <scope>NUCLEOTIDE SEQUENCE [LARGE SCALE GENOMIC DNA]</scope>
    <source>
        <strain evidence="2">93-210</strain>
    </source>
</reference>
<feature type="non-terminal residue" evidence="2">
    <location>
        <position position="1"/>
    </location>
</feature>
<keyword evidence="3" id="KW-1185">Reference proteome</keyword>
<dbReference type="Proteomes" id="UP000239156">
    <property type="component" value="Unassembled WGS sequence"/>
</dbReference>
<evidence type="ECO:0000256" key="1">
    <source>
        <dbReference type="SAM" id="MobiDB-lite"/>
    </source>
</evidence>
<gene>
    <name evidence="2" type="ORF">PSTT_16155</name>
</gene>
<feature type="region of interest" description="Disordered" evidence="1">
    <location>
        <begin position="137"/>
        <end position="162"/>
    </location>
</feature>
<comment type="caution">
    <text evidence="2">The sequence shown here is derived from an EMBL/GenBank/DDBJ whole genome shotgun (WGS) entry which is preliminary data.</text>
</comment>
<feature type="region of interest" description="Disordered" evidence="1">
    <location>
        <begin position="480"/>
        <end position="505"/>
    </location>
</feature>
<organism evidence="2 3">
    <name type="scientific">Puccinia striiformis</name>
    <dbReference type="NCBI Taxonomy" id="27350"/>
    <lineage>
        <taxon>Eukaryota</taxon>
        <taxon>Fungi</taxon>
        <taxon>Dikarya</taxon>
        <taxon>Basidiomycota</taxon>
        <taxon>Pucciniomycotina</taxon>
        <taxon>Pucciniomycetes</taxon>
        <taxon>Pucciniales</taxon>
        <taxon>Pucciniaceae</taxon>
        <taxon>Puccinia</taxon>
    </lineage>
</organism>
<accession>A0A2S4UEN3</accession>
<dbReference type="VEuPathDB" id="FungiDB:PSHT_15473"/>
<protein>
    <submittedName>
        <fullName evidence="2">Uncharacterized protein</fullName>
    </submittedName>
</protein>
<feature type="non-terminal residue" evidence="2">
    <location>
        <position position="1036"/>
    </location>
</feature>
<proteinExistence type="predicted"/>
<evidence type="ECO:0000313" key="2">
    <source>
        <dbReference type="EMBL" id="POV95594.1"/>
    </source>
</evidence>
<feature type="region of interest" description="Disordered" evidence="1">
    <location>
        <begin position="1"/>
        <end position="47"/>
    </location>
</feature>
<dbReference type="EMBL" id="PKSL01000336">
    <property type="protein sequence ID" value="POV95594.1"/>
    <property type="molecule type" value="Genomic_DNA"/>
</dbReference>
<dbReference type="AlphaFoldDB" id="A0A2S4UEN3"/>
<feature type="compositionally biased region" description="Low complexity" evidence="1">
    <location>
        <begin position="1"/>
        <end position="11"/>
    </location>
</feature>
<evidence type="ECO:0000313" key="3">
    <source>
        <dbReference type="Proteomes" id="UP000239156"/>
    </source>
</evidence>
<sequence length="1036" mass="116435">EGESNGGESKSSPPPPPANPRVKSFSKDRAHGYISRPRSPLVTDPSQARKVNQLGTQGTPVYINVLQAHLSLPVVSYYHLSQPESLATSTISSTQISSRPASNTMEDIASEAFPSRLPHLIQRTTPPLRCTKLTSVQHMEPSARTTPLLESPPEEDLDHLSDDAGCRRKLPRLKPEHIEISADALSHGLIPLRTPADDFPQDCSSIRSQKMMQQDAVPSESRKSQYFKHACTVEPFLFTLVNVAEPSQTSRPFRITVSDEALRNPFLTASKVMSIEKWRHQVQFQDTCFRQTPSNWMFKLADFDAPASPDTQSPFDLEPHHFELSPLHVGGMQHARPNPVANLDELDIRGERLIERVNYSHSQAQDIEKSLDCLDSRLQILQQASSFTDNYQRDPMVPQSNKRICCEVPPITPKTRPKLPDVAITGYPLREPSPDQDPTVPKAVAPVGLTPTTAQIIDWPRRGDAAHSLSFILNPVVNPAKETKRDLEPPSTGSADSQDADHLGSGSGAAALVRVSGVDTDDLEPTLVKEHCNTFFKRYSNRLTWCPEERSNKETLTRKSKLLLCAIISASDPKPTKSEMVSSCYHNALNMSRSAVFPRGLHCVCPHFVSLCLTLRLHKVFVKLTDPTLRGRAKEAELVEMGRTWLLVVIYRDNILEIREGMDEDWTVMIHSMIKIKATLNGGSKLYLIGSPPASICKHAETLESSEHAQPCDLCFVNPKSSDTSLSFELNWTDCTLVAVWDVVKIISHVNLMMVLAHAQNKLDSRNHPGLLSERKEKFVLPEVYNVIIVLDRWAKEWKDLCPQLFTTKTEGPRRFCKTHNKLTCTSDLVNSMLQYGLVKMEGRLSLIHAAINGPSRLYILRAVLDLKDELDFHEKNNLEPDLDDLPLNIEYHKATLGLATGYLLWVSMIIPGYVKLDCYLSLFTRLHGIEFKFSCEYIEIIEKCIHSIHEMLTFQKERLKSDYSSNDGIGISEQVHKIGTNLEARGCQLGPNELRDGCVGQYRYEDGTFVMGEDMAKDLDKLMTDTQFWFQLELE</sequence>